<dbReference type="InterPro" id="IPR001940">
    <property type="entry name" value="Peptidase_S1C"/>
</dbReference>
<feature type="signal peptide" evidence="4">
    <location>
        <begin position="1"/>
        <end position="20"/>
    </location>
</feature>
<evidence type="ECO:0000313" key="7">
    <source>
        <dbReference type="Proteomes" id="UP000640052"/>
    </source>
</evidence>
<dbReference type="InterPro" id="IPR041489">
    <property type="entry name" value="PDZ_6"/>
</dbReference>
<keyword evidence="1 6" id="KW-0645">Protease</keyword>
<feature type="domain" description="PDZ" evidence="5">
    <location>
        <begin position="259"/>
        <end position="327"/>
    </location>
</feature>
<keyword evidence="2" id="KW-0378">Hydrolase</keyword>
<dbReference type="Proteomes" id="UP000640052">
    <property type="component" value="Unassembled WGS sequence"/>
</dbReference>
<evidence type="ECO:0000313" key="6">
    <source>
        <dbReference type="EMBL" id="GIH28884.1"/>
    </source>
</evidence>
<dbReference type="Pfam" id="PF13365">
    <property type="entry name" value="Trypsin_2"/>
    <property type="match status" value="1"/>
</dbReference>
<gene>
    <name evidence="6" type="ORF">Aph01nite_71940</name>
</gene>
<keyword evidence="4" id="KW-0732">Signal</keyword>
<dbReference type="PRINTS" id="PR00834">
    <property type="entry name" value="PROTEASES2C"/>
</dbReference>
<dbReference type="SMART" id="SM00228">
    <property type="entry name" value="PDZ"/>
    <property type="match status" value="1"/>
</dbReference>
<comment type="caution">
    <text evidence="6">The sequence shown here is derived from an EMBL/GenBank/DDBJ whole genome shotgun (WGS) entry which is preliminary data.</text>
</comment>
<dbReference type="InterPro" id="IPR009003">
    <property type="entry name" value="Peptidase_S1_PA"/>
</dbReference>
<evidence type="ECO:0000256" key="3">
    <source>
        <dbReference type="SAM" id="MobiDB-lite"/>
    </source>
</evidence>
<dbReference type="InterPro" id="IPR036034">
    <property type="entry name" value="PDZ_sf"/>
</dbReference>
<dbReference type="EMBL" id="BOOA01000099">
    <property type="protein sequence ID" value="GIH28884.1"/>
    <property type="molecule type" value="Genomic_DNA"/>
</dbReference>
<keyword evidence="7" id="KW-1185">Reference proteome</keyword>
<organism evidence="6 7">
    <name type="scientific">Acrocarpospora phusangensis</name>
    <dbReference type="NCBI Taxonomy" id="1070424"/>
    <lineage>
        <taxon>Bacteria</taxon>
        <taxon>Bacillati</taxon>
        <taxon>Actinomycetota</taxon>
        <taxon>Actinomycetes</taxon>
        <taxon>Streptosporangiales</taxon>
        <taxon>Streptosporangiaceae</taxon>
        <taxon>Acrocarpospora</taxon>
    </lineage>
</organism>
<feature type="region of interest" description="Disordered" evidence="3">
    <location>
        <begin position="30"/>
        <end position="54"/>
    </location>
</feature>
<dbReference type="GO" id="GO:0006508">
    <property type="term" value="P:proteolysis"/>
    <property type="evidence" value="ECO:0007669"/>
    <property type="project" value="UniProtKB-KW"/>
</dbReference>
<evidence type="ECO:0000256" key="4">
    <source>
        <dbReference type="SAM" id="SignalP"/>
    </source>
</evidence>
<dbReference type="Gene3D" id="2.40.10.120">
    <property type="match status" value="1"/>
</dbReference>
<dbReference type="AlphaFoldDB" id="A0A919QIX9"/>
<dbReference type="InterPro" id="IPR001478">
    <property type="entry name" value="PDZ"/>
</dbReference>
<reference evidence="6" key="1">
    <citation type="submission" date="2021-01" db="EMBL/GenBank/DDBJ databases">
        <title>Whole genome shotgun sequence of Acrocarpospora phusangensis NBRC 108782.</title>
        <authorList>
            <person name="Komaki H."/>
            <person name="Tamura T."/>
        </authorList>
    </citation>
    <scope>NUCLEOTIDE SEQUENCE</scope>
    <source>
        <strain evidence="6">NBRC 108782</strain>
    </source>
</reference>
<feature type="chain" id="PRO_5039037964" evidence="4">
    <location>
        <begin position="21"/>
        <end position="362"/>
    </location>
</feature>
<feature type="compositionally biased region" description="Polar residues" evidence="3">
    <location>
        <begin position="37"/>
        <end position="52"/>
    </location>
</feature>
<evidence type="ECO:0000256" key="2">
    <source>
        <dbReference type="ARBA" id="ARBA00022801"/>
    </source>
</evidence>
<dbReference type="PANTHER" id="PTHR43343">
    <property type="entry name" value="PEPTIDASE S12"/>
    <property type="match status" value="1"/>
</dbReference>
<evidence type="ECO:0000256" key="1">
    <source>
        <dbReference type="ARBA" id="ARBA00022670"/>
    </source>
</evidence>
<dbReference type="Pfam" id="PF17820">
    <property type="entry name" value="PDZ_6"/>
    <property type="match status" value="1"/>
</dbReference>
<dbReference type="SUPFAM" id="SSF50494">
    <property type="entry name" value="Trypsin-like serine proteases"/>
    <property type="match status" value="1"/>
</dbReference>
<dbReference type="GO" id="GO:0004252">
    <property type="term" value="F:serine-type endopeptidase activity"/>
    <property type="evidence" value="ECO:0007669"/>
    <property type="project" value="InterPro"/>
</dbReference>
<name>A0A919QIX9_9ACTN</name>
<dbReference type="PROSITE" id="PS50106">
    <property type="entry name" value="PDZ"/>
    <property type="match status" value="1"/>
</dbReference>
<dbReference type="Gene3D" id="2.30.42.10">
    <property type="match status" value="1"/>
</dbReference>
<proteinExistence type="predicted"/>
<dbReference type="PANTHER" id="PTHR43343:SF3">
    <property type="entry name" value="PROTEASE DO-LIKE 8, CHLOROPLASTIC"/>
    <property type="match status" value="1"/>
</dbReference>
<dbReference type="SUPFAM" id="SSF50156">
    <property type="entry name" value="PDZ domain-like"/>
    <property type="match status" value="1"/>
</dbReference>
<evidence type="ECO:0000259" key="5">
    <source>
        <dbReference type="PROSITE" id="PS50106"/>
    </source>
</evidence>
<protein>
    <submittedName>
        <fullName evidence="6">Protease</fullName>
    </submittedName>
</protein>
<accession>A0A919QIX9</accession>
<sequence>MITQVTARSAGSLALVLAFATSGCGMLPDATRATPANPATSGPSQRPSQNVSPPAAAIDVESAYEQVIKRVLPSIVQITTGNDLGSGIVFDTQGHIVTNAHVVGDAREFQVTVATGGQARHATLVGTYPAGDLAVIKVGDADGLAPALFADSAAVRVGQMVLAMGNPLGLSGTVTQGIVSALGRTVTGQYDDGRPGGTIADAIQTSAAINRGNSGGALVDLSGQVVGIPTLGASDQAGSVDGIGFAIPSTTASDIAQQLIKDGRVVNSHRAALGVRVGTAIGENGEPIGVVVSTVAAGSGAAKAGIRPGDVIVSVNGAPTPTTTALSEVLAGLSPRKQVKVELLDENGRVHAVTVTLGELPS</sequence>
<dbReference type="InterPro" id="IPR051201">
    <property type="entry name" value="Chloro_Bact_Ser_Proteases"/>
</dbReference>